<evidence type="ECO:0000256" key="2">
    <source>
        <dbReference type="ARBA" id="ARBA00022801"/>
    </source>
</evidence>
<dbReference type="InterPro" id="IPR000086">
    <property type="entry name" value="NUDIX_hydrolase_dom"/>
</dbReference>
<dbReference type="AlphaFoldDB" id="A0A3T1CGC7"/>
<comment type="cofactor">
    <cofactor evidence="1">
        <name>Mg(2+)</name>
        <dbReference type="ChEBI" id="CHEBI:18420"/>
    </cofactor>
</comment>
<dbReference type="Pfam" id="PF00293">
    <property type="entry name" value="NUDIX"/>
    <property type="match status" value="1"/>
</dbReference>
<protein>
    <recommendedName>
        <fullName evidence="3">Nudix hydrolase domain-containing protein</fullName>
    </recommendedName>
</protein>
<evidence type="ECO:0000256" key="1">
    <source>
        <dbReference type="ARBA" id="ARBA00001946"/>
    </source>
</evidence>
<organism evidence="4 5">
    <name type="scientific">Qipengyuania flava</name>
    <dbReference type="NCBI Taxonomy" id="192812"/>
    <lineage>
        <taxon>Bacteria</taxon>
        <taxon>Pseudomonadati</taxon>
        <taxon>Pseudomonadota</taxon>
        <taxon>Alphaproteobacteria</taxon>
        <taxon>Sphingomonadales</taxon>
        <taxon>Erythrobacteraceae</taxon>
        <taxon>Qipengyuania</taxon>
    </lineage>
</organism>
<dbReference type="PANTHER" id="PTHR43046:SF16">
    <property type="entry name" value="ADP-RIBOSE PYROPHOSPHATASE YJHB-RELATED"/>
    <property type="match status" value="1"/>
</dbReference>
<dbReference type="PROSITE" id="PS51462">
    <property type="entry name" value="NUDIX"/>
    <property type="match status" value="1"/>
</dbReference>
<dbReference type="InterPro" id="IPR015797">
    <property type="entry name" value="NUDIX_hydrolase-like_dom_sf"/>
</dbReference>
<dbReference type="GO" id="GO:0016787">
    <property type="term" value="F:hydrolase activity"/>
    <property type="evidence" value="ECO:0007669"/>
    <property type="project" value="UniProtKB-KW"/>
</dbReference>
<dbReference type="InterPro" id="IPR020084">
    <property type="entry name" value="NUDIX_hydrolase_CS"/>
</dbReference>
<evidence type="ECO:0000259" key="3">
    <source>
        <dbReference type="PROSITE" id="PS51462"/>
    </source>
</evidence>
<sequence>MLHLIPKSLHRLVLRFAHRIRHRWRGVSGRTGEGVSVIASDLDGRILLVRHSYGPPNWYFPGGGRRRNEPAETAARRELREETGCEIAALASVGEIEEELSNAPHRAHLFAGVVDAVPKVDGREVVEARFFPVHSLPEPLSPRTRTRLALWQDWRSRASQR</sequence>
<dbReference type="EMBL" id="AP019389">
    <property type="protein sequence ID" value="BBI20027.1"/>
    <property type="molecule type" value="Genomic_DNA"/>
</dbReference>
<evidence type="ECO:0000313" key="4">
    <source>
        <dbReference type="EMBL" id="BBI20027.1"/>
    </source>
</evidence>
<proteinExistence type="predicted"/>
<dbReference type="PANTHER" id="PTHR43046">
    <property type="entry name" value="GDP-MANNOSE MANNOSYL HYDROLASE"/>
    <property type="match status" value="1"/>
</dbReference>
<dbReference type="PROSITE" id="PS00893">
    <property type="entry name" value="NUDIX_BOX"/>
    <property type="match status" value="1"/>
</dbReference>
<keyword evidence="5" id="KW-1185">Reference proteome</keyword>
<gene>
    <name evidence="4" type="ORF">EKJ_08740</name>
</gene>
<dbReference type="RefSeq" id="WP_130586047.1">
    <property type="nucleotide sequence ID" value="NZ_AP019389.1"/>
</dbReference>
<accession>A0A3T1CGC7</accession>
<dbReference type="Gene3D" id="3.90.79.10">
    <property type="entry name" value="Nucleoside Triphosphate Pyrophosphohydrolase"/>
    <property type="match status" value="1"/>
</dbReference>
<dbReference type="SUPFAM" id="SSF55811">
    <property type="entry name" value="Nudix"/>
    <property type="match status" value="1"/>
</dbReference>
<evidence type="ECO:0000313" key="5">
    <source>
        <dbReference type="Proteomes" id="UP000290057"/>
    </source>
</evidence>
<keyword evidence="2" id="KW-0378">Hydrolase</keyword>
<dbReference type="Proteomes" id="UP000290057">
    <property type="component" value="Chromosome"/>
</dbReference>
<reference evidence="4 5" key="1">
    <citation type="submission" date="2019-01" db="EMBL/GenBank/DDBJ databases">
        <title>Complete genome sequence of Erythrobacter flavus KJ5.</title>
        <authorList>
            <person name="Kanesaki Y."/>
            <person name="Brotosudarmo T."/>
            <person name="Moriuchi R."/>
            <person name="Awai K."/>
        </authorList>
    </citation>
    <scope>NUCLEOTIDE SEQUENCE [LARGE SCALE GENOMIC DNA]</scope>
    <source>
        <strain evidence="4 5">KJ5</strain>
    </source>
</reference>
<name>A0A3T1CGC7_9SPHN</name>
<feature type="domain" description="Nudix hydrolase" evidence="3">
    <location>
        <begin position="30"/>
        <end position="153"/>
    </location>
</feature>